<evidence type="ECO:0000313" key="4">
    <source>
        <dbReference type="Proteomes" id="UP000070121"/>
    </source>
</evidence>
<protein>
    <submittedName>
        <fullName evidence="3">Clock-controlled pheromone ccg-4</fullName>
    </submittedName>
</protein>
<dbReference type="Proteomes" id="UP000070121">
    <property type="component" value="Unassembled WGS sequence"/>
</dbReference>
<keyword evidence="4" id="KW-1185">Reference proteome</keyword>
<name>A0A135ULQ0_9PEZI</name>
<feature type="chain" id="PRO_5007805017" evidence="2">
    <location>
        <begin position="19"/>
        <end position="334"/>
    </location>
</feature>
<proteinExistence type="predicted"/>
<evidence type="ECO:0000313" key="3">
    <source>
        <dbReference type="EMBL" id="KXH61308.1"/>
    </source>
</evidence>
<dbReference type="AlphaFoldDB" id="A0A135ULQ0"/>
<organism evidence="3 4">
    <name type="scientific">Colletotrichum salicis</name>
    <dbReference type="NCBI Taxonomy" id="1209931"/>
    <lineage>
        <taxon>Eukaryota</taxon>
        <taxon>Fungi</taxon>
        <taxon>Dikarya</taxon>
        <taxon>Ascomycota</taxon>
        <taxon>Pezizomycotina</taxon>
        <taxon>Sordariomycetes</taxon>
        <taxon>Hypocreomycetidae</taxon>
        <taxon>Glomerellales</taxon>
        <taxon>Glomerellaceae</taxon>
        <taxon>Colletotrichum</taxon>
        <taxon>Colletotrichum acutatum species complex</taxon>
    </lineage>
</organism>
<dbReference type="STRING" id="1209931.A0A135ULQ0"/>
<comment type="caution">
    <text evidence="3">The sequence shown here is derived from an EMBL/GenBank/DDBJ whole genome shotgun (WGS) entry which is preliminary data.</text>
</comment>
<feature type="compositionally biased region" description="Low complexity" evidence="1">
    <location>
        <begin position="85"/>
        <end position="94"/>
    </location>
</feature>
<gene>
    <name evidence="3" type="ORF">CSAL01_11112</name>
</gene>
<sequence>MKSLAVLAILAITTNAIALPEANPYNHVFTWPGRKTGWCQAVGQGCWKAKEKRAAALKREAIPAEGWCQDINQPCWKTKTEAETDTVTTTTETTTKTEKRDPEAKKPLKHLTTWPGRKQGWCQAVGQGCWKVKRVADTFAVALAKDDLVVDRDSSQALASHARGGAAYTAKRALNELADIVAASQDDPFYYYGGLDIENHFAADTPEAEAVVARQEVEAEGGWCNRKLIGQPCWKRDVETGGDDVHQGERRWCNRPGAPCAIARRAAEALLDVIDDVVDGAEGGDEAQAGETEAFCTGHDQDCWTRSADPAAWRASRDLKAIKAAARELLEAVA</sequence>
<feature type="compositionally biased region" description="Basic and acidic residues" evidence="1">
    <location>
        <begin position="95"/>
        <end position="106"/>
    </location>
</feature>
<keyword evidence="2" id="KW-0732">Signal</keyword>
<accession>A0A135ULQ0</accession>
<feature type="region of interest" description="Disordered" evidence="1">
    <location>
        <begin position="82"/>
        <end position="107"/>
    </location>
</feature>
<dbReference type="OrthoDB" id="4828160at2759"/>
<dbReference type="EMBL" id="JFFI01001296">
    <property type="protein sequence ID" value="KXH61308.1"/>
    <property type="molecule type" value="Genomic_DNA"/>
</dbReference>
<evidence type="ECO:0000256" key="1">
    <source>
        <dbReference type="SAM" id="MobiDB-lite"/>
    </source>
</evidence>
<reference evidence="3 4" key="1">
    <citation type="submission" date="2014-02" db="EMBL/GenBank/DDBJ databases">
        <title>The genome sequence of Colletotrichum salicis CBS 607.94.</title>
        <authorList>
            <person name="Baroncelli R."/>
            <person name="Thon M.R."/>
        </authorList>
    </citation>
    <scope>NUCLEOTIDE SEQUENCE [LARGE SCALE GENOMIC DNA]</scope>
    <source>
        <strain evidence="3 4">CBS 607.94</strain>
    </source>
</reference>
<feature type="signal peptide" evidence="2">
    <location>
        <begin position="1"/>
        <end position="18"/>
    </location>
</feature>
<evidence type="ECO:0000256" key="2">
    <source>
        <dbReference type="SAM" id="SignalP"/>
    </source>
</evidence>